<reference evidence="2" key="1">
    <citation type="submission" date="2020-05" db="EMBL/GenBank/DDBJ databases">
        <title>Phylogenomic resolution of chytrid fungi.</title>
        <authorList>
            <person name="Stajich J.E."/>
            <person name="Amses K."/>
            <person name="Simmons R."/>
            <person name="Seto K."/>
            <person name="Myers J."/>
            <person name="Bonds A."/>
            <person name="Quandt C.A."/>
            <person name="Barry K."/>
            <person name="Liu P."/>
            <person name="Grigoriev I."/>
            <person name="Longcore J.E."/>
            <person name="James T.Y."/>
        </authorList>
    </citation>
    <scope>NUCLEOTIDE SEQUENCE</scope>
    <source>
        <strain evidence="2">JEL0513</strain>
    </source>
</reference>
<feature type="region of interest" description="Disordered" evidence="1">
    <location>
        <begin position="117"/>
        <end position="141"/>
    </location>
</feature>
<sequence>MSDWTGEARGAANRKANTASAAETRMNSMSAVCGTANGDAGVGGTPTIPATATPTTTTIAGITTAAIPPAMQTAVPVWREDVLGAREFVLIALGRRATWTIADLKLRLKSLTGLSLHQQQSQPKAQNHQQIYEEPAPPPEYGTMNLEHLDTNTLVAPPLFIVSSSTATDTDHSNDDSSAFSISSLSSGGSADSNTSLDINDVIGYVGCVAQTHRLLSTPILNSGSGIKRNWVTNDKNNDDLNIQCICDSDDFNESKTLDSATKDPKFFNEIKYVRIATEFSHDSTADGQFYVETVASGANEVAPVICSDIDSSMTETPRKRVRAV</sequence>
<evidence type="ECO:0000313" key="3">
    <source>
        <dbReference type="Proteomes" id="UP001211907"/>
    </source>
</evidence>
<organism evidence="2 3">
    <name type="scientific">Physocladia obscura</name>
    <dbReference type="NCBI Taxonomy" id="109957"/>
    <lineage>
        <taxon>Eukaryota</taxon>
        <taxon>Fungi</taxon>
        <taxon>Fungi incertae sedis</taxon>
        <taxon>Chytridiomycota</taxon>
        <taxon>Chytridiomycota incertae sedis</taxon>
        <taxon>Chytridiomycetes</taxon>
        <taxon>Chytridiales</taxon>
        <taxon>Chytriomycetaceae</taxon>
        <taxon>Physocladia</taxon>
    </lineage>
</organism>
<comment type="caution">
    <text evidence="2">The sequence shown here is derived from an EMBL/GenBank/DDBJ whole genome shotgun (WGS) entry which is preliminary data.</text>
</comment>
<feature type="region of interest" description="Disordered" evidence="1">
    <location>
        <begin position="1"/>
        <end position="23"/>
    </location>
</feature>
<dbReference type="Proteomes" id="UP001211907">
    <property type="component" value="Unassembled WGS sequence"/>
</dbReference>
<gene>
    <name evidence="2" type="ORF">HK100_003604</name>
</gene>
<evidence type="ECO:0000313" key="2">
    <source>
        <dbReference type="EMBL" id="KAJ3107337.1"/>
    </source>
</evidence>
<dbReference type="EMBL" id="JADGJH010001911">
    <property type="protein sequence ID" value="KAJ3107337.1"/>
    <property type="molecule type" value="Genomic_DNA"/>
</dbReference>
<feature type="compositionally biased region" description="Polar residues" evidence="1">
    <location>
        <begin position="117"/>
        <end position="130"/>
    </location>
</feature>
<evidence type="ECO:0000256" key="1">
    <source>
        <dbReference type="SAM" id="MobiDB-lite"/>
    </source>
</evidence>
<feature type="region of interest" description="Disordered" evidence="1">
    <location>
        <begin position="166"/>
        <end position="192"/>
    </location>
</feature>
<protein>
    <submittedName>
        <fullName evidence="2">Uncharacterized protein</fullName>
    </submittedName>
</protein>
<feature type="compositionally biased region" description="Low complexity" evidence="1">
    <location>
        <begin position="176"/>
        <end position="192"/>
    </location>
</feature>
<name>A0AAD5XAD4_9FUNG</name>
<accession>A0AAD5XAD4</accession>
<keyword evidence="3" id="KW-1185">Reference proteome</keyword>
<feature type="compositionally biased region" description="Low complexity" evidence="1">
    <location>
        <begin position="11"/>
        <end position="22"/>
    </location>
</feature>
<proteinExistence type="predicted"/>
<dbReference type="AlphaFoldDB" id="A0AAD5XAD4"/>